<dbReference type="GO" id="GO:0003755">
    <property type="term" value="F:peptidyl-prolyl cis-trans isomerase activity"/>
    <property type="evidence" value="ECO:0007669"/>
    <property type="project" value="UniProtKB-UniRule"/>
</dbReference>
<keyword evidence="1" id="KW-0413">Isomerase</keyword>
<dbReference type="Proteomes" id="UP000324832">
    <property type="component" value="Unassembled WGS sequence"/>
</dbReference>
<evidence type="ECO:0000259" key="2">
    <source>
        <dbReference type="PROSITE" id="PS50072"/>
    </source>
</evidence>
<feature type="domain" description="PPIase cyclophilin-type" evidence="2">
    <location>
        <begin position="39"/>
        <end position="126"/>
    </location>
</feature>
<dbReference type="AlphaFoldDB" id="A0A5E4QXG1"/>
<comment type="catalytic activity">
    <reaction evidence="1">
        <text>[protein]-peptidylproline (omega=180) = [protein]-peptidylproline (omega=0)</text>
        <dbReference type="Rhea" id="RHEA:16237"/>
        <dbReference type="Rhea" id="RHEA-COMP:10747"/>
        <dbReference type="Rhea" id="RHEA-COMP:10748"/>
        <dbReference type="ChEBI" id="CHEBI:83833"/>
        <dbReference type="ChEBI" id="CHEBI:83834"/>
        <dbReference type="EC" id="5.2.1.8"/>
    </reaction>
</comment>
<keyword evidence="4" id="KW-1185">Reference proteome</keyword>
<dbReference type="InterPro" id="IPR002130">
    <property type="entry name" value="Cyclophilin-type_PPIase_dom"/>
</dbReference>
<comment type="similarity">
    <text evidence="1">Belongs to the cyclophilin-type PPIase family.</text>
</comment>
<reference evidence="3 4" key="1">
    <citation type="submission" date="2017-07" db="EMBL/GenBank/DDBJ databases">
        <authorList>
            <person name="Talla V."/>
            <person name="Backstrom N."/>
        </authorList>
    </citation>
    <scope>NUCLEOTIDE SEQUENCE [LARGE SCALE GENOMIC DNA]</scope>
</reference>
<keyword evidence="1" id="KW-0697">Rotamase</keyword>
<dbReference type="InterPro" id="IPR029000">
    <property type="entry name" value="Cyclophilin-like_dom_sf"/>
</dbReference>
<dbReference type="SUPFAM" id="SSF50891">
    <property type="entry name" value="Cyclophilin-like"/>
    <property type="match status" value="1"/>
</dbReference>
<dbReference type="EMBL" id="FZQP02006621">
    <property type="protein sequence ID" value="VVD03100.1"/>
    <property type="molecule type" value="Genomic_DNA"/>
</dbReference>
<evidence type="ECO:0000313" key="3">
    <source>
        <dbReference type="EMBL" id="VVD03100.1"/>
    </source>
</evidence>
<organism evidence="3 4">
    <name type="scientific">Leptidea sinapis</name>
    <dbReference type="NCBI Taxonomy" id="189913"/>
    <lineage>
        <taxon>Eukaryota</taxon>
        <taxon>Metazoa</taxon>
        <taxon>Ecdysozoa</taxon>
        <taxon>Arthropoda</taxon>
        <taxon>Hexapoda</taxon>
        <taxon>Insecta</taxon>
        <taxon>Pterygota</taxon>
        <taxon>Neoptera</taxon>
        <taxon>Endopterygota</taxon>
        <taxon>Lepidoptera</taxon>
        <taxon>Glossata</taxon>
        <taxon>Ditrysia</taxon>
        <taxon>Papilionoidea</taxon>
        <taxon>Pieridae</taxon>
        <taxon>Dismorphiinae</taxon>
        <taxon>Leptidea</taxon>
    </lineage>
</organism>
<comment type="function">
    <text evidence="1">PPIases accelerate the folding of proteins. It catalyzes the cis-trans isomerization of proline imidic peptide bonds in oligopeptides.</text>
</comment>
<evidence type="ECO:0000313" key="4">
    <source>
        <dbReference type="Proteomes" id="UP000324832"/>
    </source>
</evidence>
<name>A0A5E4QXG1_9NEOP</name>
<gene>
    <name evidence="3" type="ORF">LSINAPIS_LOCUS13160</name>
</gene>
<evidence type="ECO:0000256" key="1">
    <source>
        <dbReference type="RuleBase" id="RU363019"/>
    </source>
</evidence>
<dbReference type="EC" id="5.2.1.8" evidence="1"/>
<dbReference type="Gene3D" id="1.10.150.160">
    <property type="match status" value="1"/>
</dbReference>
<dbReference type="Pfam" id="PF00160">
    <property type="entry name" value="Pro_isomerase"/>
    <property type="match status" value="1"/>
</dbReference>
<dbReference type="PROSITE" id="PS50072">
    <property type="entry name" value="CSA_PPIASE_2"/>
    <property type="match status" value="1"/>
</dbReference>
<sequence length="159" mass="18245">MILCLKPQRTLEPFAQVRRVLESLESHCIIRESDFIKFMIQGGRRDTNGSQFCITSVQCPQLDNTNVVFGRVLAGLGIVYEIQRSAIESRPSVNWDVCCRDGTVDRMPEFPRDIRFNFPLDKLILAIHDIKNSGNDLFGAGRYKAACRKYRKLQDFVET</sequence>
<proteinExistence type="inferred from homology"/>
<dbReference type="PRINTS" id="PR00153">
    <property type="entry name" value="CSAPPISMRASE"/>
</dbReference>
<accession>A0A5E4QXG1</accession>
<protein>
    <recommendedName>
        <fullName evidence="1">Peptidyl-prolyl cis-trans isomerase</fullName>
        <shortName evidence="1">PPIase</shortName>
        <ecNumber evidence="1">5.2.1.8</ecNumber>
    </recommendedName>
</protein>
<dbReference type="Gene3D" id="2.40.100.10">
    <property type="entry name" value="Cyclophilin-like"/>
    <property type="match status" value="1"/>
</dbReference>